<dbReference type="GO" id="GO:0036158">
    <property type="term" value="P:outer dynein arm assembly"/>
    <property type="evidence" value="ECO:0007669"/>
    <property type="project" value="TreeGrafter"/>
</dbReference>
<dbReference type="Proteomes" id="UP000822476">
    <property type="component" value="Unassembled WGS sequence"/>
</dbReference>
<reference evidence="11" key="1">
    <citation type="submission" date="2019-07" db="EMBL/GenBank/DDBJ databases">
        <title>Annotation for the trematode Paragonimus miyazaki's.</title>
        <authorList>
            <person name="Choi Y.-J."/>
        </authorList>
    </citation>
    <scope>NUCLEOTIDE SEQUENCE</scope>
    <source>
        <strain evidence="11">Japan</strain>
    </source>
</reference>
<evidence type="ECO:0000256" key="5">
    <source>
        <dbReference type="ARBA" id="ARBA00022701"/>
    </source>
</evidence>
<proteinExistence type="inferred from homology"/>
<keyword evidence="4" id="KW-0853">WD repeat</keyword>
<accession>A0A8S9YZH1</accession>
<dbReference type="Gene3D" id="2.130.10.10">
    <property type="entry name" value="YVTN repeat-like/Quinoprotein amine dehydrogenase"/>
    <property type="match status" value="2"/>
</dbReference>
<name>A0A8S9YZH1_9TREM</name>
<dbReference type="EMBL" id="JTDE01000930">
    <property type="protein sequence ID" value="KAF7260022.1"/>
    <property type="molecule type" value="Genomic_DNA"/>
</dbReference>
<gene>
    <name evidence="11" type="ORF">EG68_02364</name>
</gene>
<evidence type="ECO:0000256" key="7">
    <source>
        <dbReference type="ARBA" id="ARBA00023017"/>
    </source>
</evidence>
<dbReference type="InterPro" id="IPR015943">
    <property type="entry name" value="WD40/YVTN_repeat-like_dom_sf"/>
</dbReference>
<comment type="similarity">
    <text evidence="2">Belongs to the dynein intermediate chain family.</text>
</comment>
<dbReference type="GO" id="GO:0005874">
    <property type="term" value="C:microtubule"/>
    <property type="evidence" value="ECO:0007669"/>
    <property type="project" value="UniProtKB-KW"/>
</dbReference>
<dbReference type="InterPro" id="IPR036322">
    <property type="entry name" value="WD40_repeat_dom_sf"/>
</dbReference>
<dbReference type="GO" id="GO:0045503">
    <property type="term" value="F:dynein light chain binding"/>
    <property type="evidence" value="ECO:0007669"/>
    <property type="project" value="TreeGrafter"/>
</dbReference>
<dbReference type="InterPro" id="IPR001680">
    <property type="entry name" value="WD40_rpt"/>
</dbReference>
<keyword evidence="12" id="KW-1185">Reference proteome</keyword>
<evidence type="ECO:0000256" key="6">
    <source>
        <dbReference type="ARBA" id="ARBA00022737"/>
    </source>
</evidence>
<evidence type="ECO:0000313" key="11">
    <source>
        <dbReference type="EMBL" id="KAF7260022.1"/>
    </source>
</evidence>
<keyword evidence="9" id="KW-0206">Cytoskeleton</keyword>
<dbReference type="OrthoDB" id="6247618at2759"/>
<sequence length="736" mass="83398">MNKYNSTNLTNFREDTDITLPRTVQKQKPAEQTLSVEEEMSKVITRVLSTHNPEVLRGNVIFSCKENRYVSSNEEKYIALHLECENGLSYKREVEVPIGFWQKYQSGIYKLTNHQNWPINAVSSWVRVENSTLKRLKKDPFQKFDRSVQTKIHRPCHSAINTEGVKRGTFSGMVDQGMIYDEYEAAEKHQLILDVKAKESLETNIHLQIPVTPRSVRHLAYNLRVLERMVCQNLSDDIVMDYLSYNDPADEFRTHGTFYPLWRFKHMEARRRKLPVTVILWSKRYTDLFYVGYGLPTLKEQVHGGMVLVFSLKRPAYPEYTIVTKSAVLCLDVHPHRAGLLCVGLYDGSVIVYRLKSDKMELSLNALNSQRGVLSTEIISNRKNMSWDPIWTSYNNAAIFGTLLTKHCDPCWQVAWQWTAGDTRKFISLEGDGCITDWCVEQNGLSARKLAQLKMPPVKTDIADPVPLNNIKTPSVGQLATELAQAAVREYKDNEVDVNGCCMAFQSAPSLLLDNTDQITFPTDNQCDNAQYTKVAVGTTCGSILIYPTADFTHTLCMWSKAHQLAVYCLVWNPVVPEILASCSADWTAKFWTPGMQSCLLFIDLFAPTVEVAWAPYSSSTLALLTMDGRVLLYDLCVSKCEAIGLHQLAPVDCGLKGARLAFNSKLPLLLVGDSHGDVLALKLSPNLQRRRTPLKELPKGILLRRQMSEDAQISTLQEETTKLRKLLHLEALFSI</sequence>
<keyword evidence="8" id="KW-0505">Motor protein</keyword>
<dbReference type="AlphaFoldDB" id="A0A8S9YZH1"/>
<evidence type="ECO:0000256" key="1">
    <source>
        <dbReference type="ARBA" id="ARBA00004430"/>
    </source>
</evidence>
<comment type="caution">
    <text evidence="11">The sequence shown here is derived from an EMBL/GenBank/DDBJ whole genome shotgun (WGS) entry which is preliminary data.</text>
</comment>
<dbReference type="GO" id="GO:0003341">
    <property type="term" value="P:cilium movement"/>
    <property type="evidence" value="ECO:0007669"/>
    <property type="project" value="TreeGrafter"/>
</dbReference>
<organism evidence="11 12">
    <name type="scientific">Paragonimus skrjabini miyazakii</name>
    <dbReference type="NCBI Taxonomy" id="59628"/>
    <lineage>
        <taxon>Eukaryota</taxon>
        <taxon>Metazoa</taxon>
        <taxon>Spiralia</taxon>
        <taxon>Lophotrochozoa</taxon>
        <taxon>Platyhelminthes</taxon>
        <taxon>Trematoda</taxon>
        <taxon>Digenea</taxon>
        <taxon>Plagiorchiida</taxon>
        <taxon>Troglotremata</taxon>
        <taxon>Troglotrematidae</taxon>
        <taxon>Paragonimus</taxon>
    </lineage>
</organism>
<dbReference type="InterPro" id="IPR050687">
    <property type="entry name" value="Dynein_IC"/>
</dbReference>
<evidence type="ECO:0000256" key="9">
    <source>
        <dbReference type="ARBA" id="ARBA00023212"/>
    </source>
</evidence>
<protein>
    <submittedName>
        <fullName evidence="11">Dynein intermediate chain 1 axonemal</fullName>
    </submittedName>
</protein>
<comment type="subcellular location">
    <subcellularLocation>
        <location evidence="1">Cytoplasm</location>
        <location evidence="1">Cytoskeleton</location>
        <location evidence="1">Cilium axoneme</location>
    </subcellularLocation>
</comment>
<keyword evidence="7" id="KW-0243">Dynein</keyword>
<dbReference type="PANTHER" id="PTHR12442">
    <property type="entry name" value="DYNEIN INTERMEDIATE CHAIN"/>
    <property type="match status" value="1"/>
</dbReference>
<evidence type="ECO:0000313" key="12">
    <source>
        <dbReference type="Proteomes" id="UP000822476"/>
    </source>
</evidence>
<evidence type="ECO:0000256" key="8">
    <source>
        <dbReference type="ARBA" id="ARBA00023175"/>
    </source>
</evidence>
<evidence type="ECO:0000256" key="10">
    <source>
        <dbReference type="ARBA" id="ARBA00023273"/>
    </source>
</evidence>
<dbReference type="GO" id="GO:0036157">
    <property type="term" value="C:outer dynein arm"/>
    <property type="evidence" value="ECO:0007669"/>
    <property type="project" value="TreeGrafter"/>
</dbReference>
<keyword evidence="6" id="KW-0677">Repeat</keyword>
<dbReference type="PANTHER" id="PTHR12442:SF11">
    <property type="entry name" value="DYNEIN AXONEMAL INTERMEDIATE CHAIN 1"/>
    <property type="match status" value="1"/>
</dbReference>
<keyword evidence="5" id="KW-0493">Microtubule</keyword>
<dbReference type="SUPFAM" id="SSF50978">
    <property type="entry name" value="WD40 repeat-like"/>
    <property type="match status" value="1"/>
</dbReference>
<evidence type="ECO:0000256" key="3">
    <source>
        <dbReference type="ARBA" id="ARBA00022490"/>
    </source>
</evidence>
<evidence type="ECO:0000256" key="4">
    <source>
        <dbReference type="ARBA" id="ARBA00022574"/>
    </source>
</evidence>
<keyword evidence="3" id="KW-0963">Cytoplasm</keyword>
<dbReference type="GO" id="GO:0045504">
    <property type="term" value="F:dynein heavy chain binding"/>
    <property type="evidence" value="ECO:0007669"/>
    <property type="project" value="TreeGrafter"/>
</dbReference>
<evidence type="ECO:0000256" key="2">
    <source>
        <dbReference type="ARBA" id="ARBA00011059"/>
    </source>
</evidence>
<dbReference type="SMART" id="SM00320">
    <property type="entry name" value="WD40"/>
    <property type="match status" value="2"/>
</dbReference>
<keyword evidence="10" id="KW-0966">Cell projection</keyword>